<reference evidence="2 3" key="1">
    <citation type="submission" date="2018-06" db="EMBL/GenBank/DDBJ databases">
        <title>Genomic Encyclopedia of Archaeal and Bacterial Type Strains, Phase II (KMG-II): from individual species to whole genera.</title>
        <authorList>
            <person name="Goeker M."/>
        </authorList>
    </citation>
    <scope>NUCLEOTIDE SEQUENCE [LARGE SCALE GENOMIC DNA]</scope>
    <source>
        <strain evidence="2 3">DSM 23857</strain>
    </source>
</reference>
<dbReference type="AlphaFoldDB" id="A0A327QQL9"/>
<feature type="chain" id="PRO_5016445435" description="Outer membrane protein with beta-barrel domain" evidence="1">
    <location>
        <begin position="21"/>
        <end position="248"/>
    </location>
</feature>
<gene>
    <name evidence="2" type="ORF">LX64_02965</name>
</gene>
<accession>A0A327QQL9</accession>
<dbReference type="Proteomes" id="UP000249547">
    <property type="component" value="Unassembled WGS sequence"/>
</dbReference>
<evidence type="ECO:0000313" key="3">
    <source>
        <dbReference type="Proteomes" id="UP000249547"/>
    </source>
</evidence>
<dbReference type="EMBL" id="QLLL01000005">
    <property type="protein sequence ID" value="RAJ04087.1"/>
    <property type="molecule type" value="Genomic_DNA"/>
</dbReference>
<feature type="signal peptide" evidence="1">
    <location>
        <begin position="1"/>
        <end position="20"/>
    </location>
</feature>
<dbReference type="OrthoDB" id="1118205at2"/>
<keyword evidence="1" id="KW-0732">Signal</keyword>
<keyword evidence="3" id="KW-1185">Reference proteome</keyword>
<comment type="caution">
    <text evidence="2">The sequence shown here is derived from an EMBL/GenBank/DDBJ whole genome shotgun (WGS) entry which is preliminary data.</text>
</comment>
<protein>
    <recommendedName>
        <fullName evidence="4">Outer membrane protein with beta-barrel domain</fullName>
    </recommendedName>
</protein>
<proteinExistence type="predicted"/>
<organism evidence="2 3">
    <name type="scientific">Chitinophaga skermanii</name>
    <dbReference type="NCBI Taxonomy" id="331697"/>
    <lineage>
        <taxon>Bacteria</taxon>
        <taxon>Pseudomonadati</taxon>
        <taxon>Bacteroidota</taxon>
        <taxon>Chitinophagia</taxon>
        <taxon>Chitinophagales</taxon>
        <taxon>Chitinophagaceae</taxon>
        <taxon>Chitinophaga</taxon>
    </lineage>
</organism>
<evidence type="ECO:0000313" key="2">
    <source>
        <dbReference type="EMBL" id="RAJ04087.1"/>
    </source>
</evidence>
<name>A0A327QQL9_9BACT</name>
<evidence type="ECO:0008006" key="4">
    <source>
        <dbReference type="Google" id="ProtNLM"/>
    </source>
</evidence>
<evidence type="ECO:0000256" key="1">
    <source>
        <dbReference type="SAM" id="SignalP"/>
    </source>
</evidence>
<dbReference type="RefSeq" id="WP_111598397.1">
    <property type="nucleotide sequence ID" value="NZ_QLLL01000005.1"/>
</dbReference>
<sequence>MLKAILPFLALLGLSTMTMANNSTASTYEEMPGDTAVPSKHHLSVGVNLGNVDFGTYKGYDPPYKYKTLSPTHWLTQVRVNYHYDLSRQWGLFTGASLSKVRFQYESDNNPYVKHRVEWDYTAVGVPLAVKFGNMLKDKYVYAGAQFDYAFKCNFAQYFDNKLQSRRSGDKISDQIGGFKPSLIVGIRAVSIVGIRFQYYPQNFLHRDYEEQAWEYIDQPYKDVTSKVMSVALTIDLGRNFVQSVFKK</sequence>